<evidence type="ECO:0000313" key="3">
    <source>
        <dbReference type="Proteomes" id="UP000182793"/>
    </source>
</evidence>
<protein>
    <submittedName>
        <fullName evidence="2">N-acetylmuramoyl-L-alanine amidase</fullName>
    </submittedName>
</protein>
<gene>
    <name evidence="2" type="ORF">SAMN02910290_00091</name>
</gene>
<keyword evidence="3" id="KW-1185">Reference proteome</keyword>
<evidence type="ECO:0000256" key="1">
    <source>
        <dbReference type="SAM" id="Phobius"/>
    </source>
</evidence>
<dbReference type="EMBL" id="FOTG01000002">
    <property type="protein sequence ID" value="SFL02782.1"/>
    <property type="molecule type" value="Genomic_DNA"/>
</dbReference>
<proteinExistence type="predicted"/>
<sequence>MTIKKHLSRRKRHQKSVYLNISVLVISFAALIIIFSKLFFSGIITHALDQGLDLSSASNYTTSQTATVSSTKANIYTKNGSSTSLPKDTELSIDAYYYKAKINEKEVTLAEFDMNGETYYIDTKDISLQQTNAINQYIAGTLTYSHSEITDSIEKNFEQSAYKTSL</sequence>
<keyword evidence="1" id="KW-1133">Transmembrane helix</keyword>
<accession>A0A1I4EAJ6</accession>
<keyword evidence="1" id="KW-0472">Membrane</keyword>
<feature type="transmembrane region" description="Helical" evidence="1">
    <location>
        <begin position="21"/>
        <end position="40"/>
    </location>
</feature>
<organism evidence="2 3">
    <name type="scientific">Streptococcus equinus JB1</name>
    <dbReference type="NCBI Taxonomy" id="1294274"/>
    <lineage>
        <taxon>Bacteria</taxon>
        <taxon>Bacillati</taxon>
        <taxon>Bacillota</taxon>
        <taxon>Bacilli</taxon>
        <taxon>Lactobacillales</taxon>
        <taxon>Streptococcaceae</taxon>
        <taxon>Streptococcus</taxon>
    </lineage>
</organism>
<name>A0A1I4EAJ6_STREI</name>
<reference evidence="2 3" key="1">
    <citation type="submission" date="2016-10" db="EMBL/GenBank/DDBJ databases">
        <authorList>
            <person name="Varghese N."/>
            <person name="Submissions S."/>
        </authorList>
    </citation>
    <scope>NUCLEOTIDE SEQUENCE [LARGE SCALE GENOMIC DNA]</scope>
    <source>
        <strain evidence="2 3">JB1</strain>
    </source>
</reference>
<comment type="caution">
    <text evidence="2">The sequence shown here is derived from an EMBL/GenBank/DDBJ whole genome shotgun (WGS) entry which is preliminary data.</text>
</comment>
<keyword evidence="1" id="KW-0812">Transmembrane</keyword>
<evidence type="ECO:0000313" key="2">
    <source>
        <dbReference type="EMBL" id="SFL02782.1"/>
    </source>
</evidence>
<dbReference type="Proteomes" id="UP000182793">
    <property type="component" value="Unassembled WGS sequence"/>
</dbReference>